<keyword evidence="3" id="KW-1185">Reference proteome</keyword>
<evidence type="ECO:0000256" key="1">
    <source>
        <dbReference type="SAM" id="MobiDB-lite"/>
    </source>
</evidence>
<feature type="region of interest" description="Disordered" evidence="1">
    <location>
        <begin position="40"/>
        <end position="64"/>
    </location>
</feature>
<gene>
    <name evidence="2" type="ORF">GCM10010405_39090</name>
</gene>
<comment type="caution">
    <text evidence="2">The sequence shown here is derived from an EMBL/GenBank/DDBJ whole genome shotgun (WGS) entry which is preliminary data.</text>
</comment>
<evidence type="ECO:0000313" key="2">
    <source>
        <dbReference type="EMBL" id="GAA2451531.1"/>
    </source>
</evidence>
<feature type="region of interest" description="Disordered" evidence="1">
    <location>
        <begin position="1"/>
        <end position="23"/>
    </location>
</feature>
<dbReference type="Proteomes" id="UP001501638">
    <property type="component" value="Unassembled WGS sequence"/>
</dbReference>
<sequence length="64" mass="6646">MEAHEREPETTTETEPTGASVLRPECAPVPMSELLASCAAADAVSTPPAPERRPADRGAESEAA</sequence>
<dbReference type="EMBL" id="BAAASZ010000027">
    <property type="protein sequence ID" value="GAA2451531.1"/>
    <property type="molecule type" value="Genomic_DNA"/>
</dbReference>
<name>A0ABP5XBQ9_9ACTN</name>
<protein>
    <submittedName>
        <fullName evidence="2">Uncharacterized protein</fullName>
    </submittedName>
</protein>
<feature type="compositionally biased region" description="Basic and acidic residues" evidence="1">
    <location>
        <begin position="50"/>
        <end position="64"/>
    </location>
</feature>
<evidence type="ECO:0000313" key="3">
    <source>
        <dbReference type="Proteomes" id="UP001501638"/>
    </source>
</evidence>
<reference evidence="3" key="1">
    <citation type="journal article" date="2019" name="Int. J. Syst. Evol. Microbiol.">
        <title>The Global Catalogue of Microorganisms (GCM) 10K type strain sequencing project: providing services to taxonomists for standard genome sequencing and annotation.</title>
        <authorList>
            <consortium name="The Broad Institute Genomics Platform"/>
            <consortium name="The Broad Institute Genome Sequencing Center for Infectious Disease"/>
            <person name="Wu L."/>
            <person name="Ma J."/>
        </authorList>
    </citation>
    <scope>NUCLEOTIDE SEQUENCE [LARGE SCALE GENOMIC DNA]</scope>
    <source>
        <strain evidence="3">JCM 6305</strain>
    </source>
</reference>
<organism evidence="2 3">
    <name type="scientific">Streptomyces macrosporus</name>
    <dbReference type="NCBI Taxonomy" id="44032"/>
    <lineage>
        <taxon>Bacteria</taxon>
        <taxon>Bacillati</taxon>
        <taxon>Actinomycetota</taxon>
        <taxon>Actinomycetes</taxon>
        <taxon>Kitasatosporales</taxon>
        <taxon>Streptomycetaceae</taxon>
        <taxon>Streptomyces</taxon>
    </lineage>
</organism>
<dbReference type="RefSeq" id="WP_344324971.1">
    <property type="nucleotide sequence ID" value="NZ_BAAASZ010000027.1"/>
</dbReference>
<proteinExistence type="predicted"/>
<accession>A0ABP5XBQ9</accession>